<evidence type="ECO:0000256" key="2">
    <source>
        <dbReference type="SAM" id="MobiDB-lite"/>
    </source>
</evidence>
<organism evidence="3 4">
    <name type="scientific">Synchytrium endobioticum</name>
    <dbReference type="NCBI Taxonomy" id="286115"/>
    <lineage>
        <taxon>Eukaryota</taxon>
        <taxon>Fungi</taxon>
        <taxon>Fungi incertae sedis</taxon>
        <taxon>Chytridiomycota</taxon>
        <taxon>Chytridiomycota incertae sedis</taxon>
        <taxon>Chytridiomycetes</taxon>
        <taxon>Synchytriales</taxon>
        <taxon>Synchytriaceae</taxon>
        <taxon>Synchytrium</taxon>
    </lineage>
</organism>
<name>A0A507DNF9_9FUNG</name>
<comment type="caution">
    <text evidence="3">The sequence shown here is derived from an EMBL/GenBank/DDBJ whole genome shotgun (WGS) entry which is preliminary data.</text>
</comment>
<protein>
    <submittedName>
        <fullName evidence="3">Uncharacterized protein</fullName>
    </submittedName>
</protein>
<dbReference type="InterPro" id="IPR051283">
    <property type="entry name" value="Sec_Metabolite_Acyltrans"/>
</dbReference>
<keyword evidence="1" id="KW-0808">Transferase</keyword>
<proteinExistence type="predicted"/>
<dbReference type="PANTHER" id="PTHR31896">
    <property type="entry name" value="FAMILY REGULATORY PROTEIN, PUTATIVE (AFU_ORTHOLOGUE AFUA_3G14730)-RELATED"/>
    <property type="match status" value="1"/>
</dbReference>
<gene>
    <name evidence="3" type="ORF">SeMB42_g01450</name>
</gene>
<evidence type="ECO:0000313" key="3">
    <source>
        <dbReference type="EMBL" id="TPX52408.1"/>
    </source>
</evidence>
<dbReference type="EMBL" id="QEAN01000037">
    <property type="protein sequence ID" value="TPX52408.1"/>
    <property type="molecule type" value="Genomic_DNA"/>
</dbReference>
<dbReference type="PANTHER" id="PTHR31896:SF64">
    <property type="entry name" value="TRICHOTHECENE 3-O-ACETYLTRANSFERASE"/>
    <property type="match status" value="1"/>
</dbReference>
<dbReference type="GO" id="GO:0016740">
    <property type="term" value="F:transferase activity"/>
    <property type="evidence" value="ECO:0007669"/>
    <property type="project" value="UniProtKB-KW"/>
</dbReference>
<dbReference type="VEuPathDB" id="FungiDB:SeMB42_g01450"/>
<sequence>MEAKLRSAHIIRAEALSEPKATYDLNLLDSTIARLYIRPAYFFEAPRTALSDEFWINSLSKTLNDYRFLTGTVTRHSSTRLSLTESDRGCTLEFAETPQLTLSLLRHAQFGSESVPDSLYPSAGIVQDDTTWNSIELLRVRITTLGDGAIVLGASMFHSVWDGHSMFQFIKDWAATARGEGFIPPVRDPVLLRPLSQPQTASTPSATTHAARPAAATPKLSQAPVLENFYVSPSALQELKAYVSSLPLPDGPMRDAASQVSSQDCLAALIWWSLVQTSNARSSKINTVCAYPVNLRTLKRPLVPMEYCGNAWLSMHEKTAKFSINDLIASENGIRMAACAIRHGVMSLTAGHLEEQLARLSSNPPIPDLSILGCFITSWRGFRVYDTDFGFGKPLEFIPLHSKNPHVMVTYIRPMPDDAGNGYKGESGAEFQLCLVRNTELPVVLVRRKERQERCLEISLQSPTTNERDKGGGCCKYCLCVVFGYRCVPNISLHQKHQILLCIEREPTFIL</sequence>
<evidence type="ECO:0000313" key="4">
    <source>
        <dbReference type="Proteomes" id="UP000317494"/>
    </source>
</evidence>
<evidence type="ECO:0000256" key="1">
    <source>
        <dbReference type="ARBA" id="ARBA00022679"/>
    </source>
</evidence>
<reference evidence="3 4" key="1">
    <citation type="journal article" date="2019" name="Sci. Rep.">
        <title>Comparative genomics of chytrid fungi reveal insights into the obligate biotrophic and pathogenic lifestyle of Synchytrium endobioticum.</title>
        <authorList>
            <person name="van de Vossenberg B.T.L.H."/>
            <person name="Warris S."/>
            <person name="Nguyen H.D.T."/>
            <person name="van Gent-Pelzer M.P.E."/>
            <person name="Joly D.L."/>
            <person name="van de Geest H.C."/>
            <person name="Bonants P.J.M."/>
            <person name="Smith D.S."/>
            <person name="Levesque C.A."/>
            <person name="van der Lee T.A.J."/>
        </authorList>
    </citation>
    <scope>NUCLEOTIDE SEQUENCE [LARGE SCALE GENOMIC DNA]</scope>
    <source>
        <strain evidence="3 4">MB42</strain>
    </source>
</reference>
<dbReference type="Proteomes" id="UP000317494">
    <property type="component" value="Unassembled WGS sequence"/>
</dbReference>
<dbReference type="InterPro" id="IPR023213">
    <property type="entry name" value="CAT-like_dom_sf"/>
</dbReference>
<dbReference type="Pfam" id="PF02458">
    <property type="entry name" value="Transferase"/>
    <property type="match status" value="1"/>
</dbReference>
<accession>A0A507DNF9</accession>
<feature type="region of interest" description="Disordered" evidence="2">
    <location>
        <begin position="196"/>
        <end position="218"/>
    </location>
</feature>
<dbReference type="Gene3D" id="3.30.559.10">
    <property type="entry name" value="Chloramphenicol acetyltransferase-like domain"/>
    <property type="match status" value="2"/>
</dbReference>
<dbReference type="AlphaFoldDB" id="A0A507DNF9"/>
<keyword evidence="4" id="KW-1185">Reference proteome</keyword>
<dbReference type="SUPFAM" id="SSF52777">
    <property type="entry name" value="CoA-dependent acyltransferases"/>
    <property type="match status" value="1"/>
</dbReference>